<feature type="compositionally biased region" description="Low complexity" evidence="1">
    <location>
        <begin position="33"/>
        <end position="45"/>
    </location>
</feature>
<protein>
    <recommendedName>
        <fullName evidence="4">Transposase</fullName>
    </recommendedName>
</protein>
<feature type="region of interest" description="Disordered" evidence="1">
    <location>
        <begin position="25"/>
        <end position="49"/>
    </location>
</feature>
<reference evidence="2 3" key="1">
    <citation type="submission" date="2020-10" db="EMBL/GenBank/DDBJ databases">
        <title>Streptomyces chromofuscus complate genome analysis.</title>
        <authorList>
            <person name="Anwar N."/>
        </authorList>
    </citation>
    <scope>NUCLEOTIDE SEQUENCE [LARGE SCALE GENOMIC DNA]</scope>
    <source>
        <strain evidence="2 3">DSM 40273</strain>
    </source>
</reference>
<dbReference type="Proteomes" id="UP000594008">
    <property type="component" value="Chromosome"/>
</dbReference>
<evidence type="ECO:0000313" key="3">
    <source>
        <dbReference type="Proteomes" id="UP000594008"/>
    </source>
</evidence>
<dbReference type="AlphaFoldDB" id="A0A7M2T322"/>
<evidence type="ECO:0008006" key="4">
    <source>
        <dbReference type="Google" id="ProtNLM"/>
    </source>
</evidence>
<evidence type="ECO:0000313" key="2">
    <source>
        <dbReference type="EMBL" id="QOV43036.1"/>
    </source>
</evidence>
<sequence length="63" mass="7023">MKTCRRFATIRQEFEREIGFLSAHSERHAGRPAAKSSAKHALSAKQQMAKALSRHVGRCPECG</sequence>
<accession>A0A7M2T322</accession>
<dbReference type="KEGG" id="schf:IPT68_25120"/>
<keyword evidence="3" id="KW-1185">Reference proteome</keyword>
<dbReference type="RefSeq" id="WP_189696626.1">
    <property type="nucleotide sequence ID" value="NZ_BMTA01000002.1"/>
</dbReference>
<evidence type="ECO:0000256" key="1">
    <source>
        <dbReference type="SAM" id="MobiDB-lite"/>
    </source>
</evidence>
<gene>
    <name evidence="2" type="ORF">IPT68_25120</name>
</gene>
<name>A0A7M2T322_STRCW</name>
<proteinExistence type="predicted"/>
<organism evidence="2 3">
    <name type="scientific">Streptomyces chromofuscus</name>
    <dbReference type="NCBI Taxonomy" id="42881"/>
    <lineage>
        <taxon>Bacteria</taxon>
        <taxon>Bacillati</taxon>
        <taxon>Actinomycetota</taxon>
        <taxon>Actinomycetes</taxon>
        <taxon>Kitasatosporales</taxon>
        <taxon>Streptomycetaceae</taxon>
        <taxon>Streptomyces</taxon>
    </lineage>
</organism>
<dbReference type="EMBL" id="CP063374">
    <property type="protein sequence ID" value="QOV43036.1"/>
    <property type="molecule type" value="Genomic_DNA"/>
</dbReference>